<comment type="caution">
    <text evidence="9">The sequence shown here is derived from an EMBL/GenBank/DDBJ whole genome shotgun (WGS) entry which is preliminary data.</text>
</comment>
<dbReference type="FunFam" id="3.10.250.10:FF:000004">
    <property type="entry name" value="Scavenger receptor cysteine-rich type 1 protein M130"/>
    <property type="match status" value="1"/>
</dbReference>
<dbReference type="PANTHER" id="PTHR19331:SF468">
    <property type="entry name" value="SCAVENGER RECEPTOR CYSTEINE-RICH TYPE 1 PROTEIN M160"/>
    <property type="match status" value="1"/>
</dbReference>
<evidence type="ECO:0000256" key="3">
    <source>
        <dbReference type="ARBA" id="ARBA00023157"/>
    </source>
</evidence>
<feature type="disulfide bond" evidence="5">
    <location>
        <begin position="175"/>
        <end position="185"/>
    </location>
</feature>
<reference evidence="9 10" key="1">
    <citation type="submission" date="2024-09" db="EMBL/GenBank/DDBJ databases">
        <title>A chromosome-level genome assembly of Gray's grenadier anchovy, Coilia grayii.</title>
        <authorList>
            <person name="Fu Z."/>
        </authorList>
    </citation>
    <scope>NUCLEOTIDE SEQUENCE [LARGE SCALE GENOMIC DNA]</scope>
    <source>
        <strain evidence="9">G4</strain>
        <tissue evidence="9">Muscle</tissue>
    </source>
</reference>
<keyword evidence="2" id="KW-0677">Repeat</keyword>
<dbReference type="Gene3D" id="3.10.250.10">
    <property type="entry name" value="SRCR-like domain"/>
    <property type="match status" value="2"/>
</dbReference>
<keyword evidence="7" id="KW-1133">Transmembrane helix</keyword>
<feature type="compositionally biased region" description="Basic and acidic residues" evidence="6">
    <location>
        <begin position="318"/>
        <end position="331"/>
    </location>
</feature>
<evidence type="ECO:0000256" key="6">
    <source>
        <dbReference type="SAM" id="MobiDB-lite"/>
    </source>
</evidence>
<feature type="transmembrane region" description="Helical" evidence="7">
    <location>
        <begin position="239"/>
        <end position="259"/>
    </location>
</feature>
<evidence type="ECO:0000256" key="2">
    <source>
        <dbReference type="ARBA" id="ARBA00022737"/>
    </source>
</evidence>
<evidence type="ECO:0000256" key="4">
    <source>
        <dbReference type="ARBA" id="ARBA00023180"/>
    </source>
</evidence>
<keyword evidence="7" id="KW-0472">Membrane</keyword>
<feature type="domain" description="SRCR" evidence="8">
    <location>
        <begin position="113"/>
        <end position="203"/>
    </location>
</feature>
<evidence type="ECO:0000256" key="7">
    <source>
        <dbReference type="SAM" id="Phobius"/>
    </source>
</evidence>
<keyword evidence="4" id="KW-0325">Glycoprotein</keyword>
<evidence type="ECO:0000259" key="8">
    <source>
        <dbReference type="PROSITE" id="PS50287"/>
    </source>
</evidence>
<protein>
    <recommendedName>
        <fullName evidence="8">SRCR domain-containing protein</fullName>
    </recommendedName>
</protein>
<dbReference type="AlphaFoldDB" id="A0ABD1KUY2"/>
<accession>A0ABD1KUY2</accession>
<keyword evidence="10" id="KW-1185">Reference proteome</keyword>
<feature type="region of interest" description="Disordered" evidence="6">
    <location>
        <begin position="309"/>
        <end position="331"/>
    </location>
</feature>
<dbReference type="PRINTS" id="PR00258">
    <property type="entry name" value="SPERACTRCPTR"/>
</dbReference>
<keyword evidence="1" id="KW-0732">Signal</keyword>
<organism evidence="9 10">
    <name type="scientific">Coilia grayii</name>
    <name type="common">Gray's grenadier anchovy</name>
    <dbReference type="NCBI Taxonomy" id="363190"/>
    <lineage>
        <taxon>Eukaryota</taxon>
        <taxon>Metazoa</taxon>
        <taxon>Chordata</taxon>
        <taxon>Craniata</taxon>
        <taxon>Vertebrata</taxon>
        <taxon>Euteleostomi</taxon>
        <taxon>Actinopterygii</taxon>
        <taxon>Neopterygii</taxon>
        <taxon>Teleostei</taxon>
        <taxon>Clupei</taxon>
        <taxon>Clupeiformes</taxon>
        <taxon>Clupeoidei</taxon>
        <taxon>Engraulidae</taxon>
        <taxon>Coilinae</taxon>
        <taxon>Coilia</taxon>
    </lineage>
</organism>
<evidence type="ECO:0000313" key="9">
    <source>
        <dbReference type="EMBL" id="KAL2102766.1"/>
    </source>
</evidence>
<keyword evidence="7" id="KW-0812">Transmembrane</keyword>
<dbReference type="PANTHER" id="PTHR19331">
    <property type="entry name" value="SCAVENGER RECEPTOR DOMAIN-CONTAINING"/>
    <property type="match status" value="1"/>
</dbReference>
<dbReference type="EMBL" id="JBHFQA010000002">
    <property type="protein sequence ID" value="KAL2102766.1"/>
    <property type="molecule type" value="Genomic_DNA"/>
</dbReference>
<keyword evidence="3 5" id="KW-1015">Disulfide bond</keyword>
<sequence length="479" mass="52349">MFAGSSLSRYNGTVRLSGGRQCEGEVEVYVSQRWRGVLLGSWTLSEASVVCRQLACGSAVGFSGSAGSESDGCVSGFHCSGQEAHLGNCSAPQIQNCSSGQHVTMVCSGFIELRQITEGAQCEGVIEVNYNGTWGNLCFEDKDTNTGSVICHQLGCGELREITRTQKKRLIVTPCRKHDTHLAQCNPLQWRTACPKLAYVECTGPPSPTTRPPSSTGRPPVTSVGALCPPCPGFPVSPVAVATLGLLFLLLLGPLLVLLRHNRSLRRALSKRRHMALSEGVYEEIDYRRTQAGSSTRRQRGRVLSDAHNSWYEDVQEDERRPTSGAELREPTLEYYDDVADDNETNLDDILTDIGDLLFGSEMRSGVEEYDDVGDVTSVDKSSGVTDYVLENPDYDDVEDGDEGPISSEPLGEEAPEYYDDITTDDNGPKMSNVMKETELASEKEYYDDIGNEANDLQTTTGTVTADELQEYDDIITAE</sequence>
<dbReference type="PROSITE" id="PS50287">
    <property type="entry name" value="SRCR_2"/>
    <property type="match status" value="2"/>
</dbReference>
<dbReference type="SMART" id="SM00202">
    <property type="entry name" value="SR"/>
    <property type="match status" value="2"/>
</dbReference>
<feature type="domain" description="SRCR" evidence="8">
    <location>
        <begin position="14"/>
        <end position="108"/>
    </location>
</feature>
<dbReference type="InterPro" id="IPR036772">
    <property type="entry name" value="SRCR-like_dom_sf"/>
</dbReference>
<proteinExistence type="predicted"/>
<comment type="caution">
    <text evidence="5">Lacks conserved residue(s) required for the propagation of feature annotation.</text>
</comment>
<dbReference type="InterPro" id="IPR001190">
    <property type="entry name" value="SRCR"/>
</dbReference>
<dbReference type="Pfam" id="PF00530">
    <property type="entry name" value="SRCR"/>
    <property type="match status" value="2"/>
</dbReference>
<evidence type="ECO:0000313" key="10">
    <source>
        <dbReference type="Proteomes" id="UP001591681"/>
    </source>
</evidence>
<dbReference type="Proteomes" id="UP001591681">
    <property type="component" value="Unassembled WGS sequence"/>
</dbReference>
<feature type="region of interest" description="Disordered" evidence="6">
    <location>
        <begin position="387"/>
        <end position="413"/>
    </location>
</feature>
<name>A0ABD1KUY2_9TELE</name>
<gene>
    <name evidence="9" type="ORF">ACEWY4_001934</name>
</gene>
<evidence type="ECO:0000256" key="1">
    <source>
        <dbReference type="ARBA" id="ARBA00022729"/>
    </source>
</evidence>
<feature type="compositionally biased region" description="Acidic residues" evidence="6">
    <location>
        <begin position="393"/>
        <end position="403"/>
    </location>
</feature>
<feature type="disulfide bond" evidence="5">
    <location>
        <begin position="79"/>
        <end position="89"/>
    </location>
</feature>
<evidence type="ECO:0000256" key="5">
    <source>
        <dbReference type="PROSITE-ProRule" id="PRU00196"/>
    </source>
</evidence>
<dbReference type="SUPFAM" id="SSF56487">
    <property type="entry name" value="SRCR-like"/>
    <property type="match status" value="2"/>
</dbReference>